<dbReference type="InterPro" id="IPR022761">
    <property type="entry name" value="Fumarate_lyase_N"/>
</dbReference>
<evidence type="ECO:0000256" key="7">
    <source>
        <dbReference type="ARBA" id="ARBA00023239"/>
    </source>
</evidence>
<gene>
    <name evidence="8" type="primary">argH</name>
    <name evidence="12" type="ORF">SAMN05421733_106185</name>
</gene>
<dbReference type="STRING" id="1219383.SAMN05421733_106185"/>
<sequence length="480" mass="53334">MTTSPDQKKTSSQHTSGMWGGRFTEATDAFVAEFTASVQFDQRFYKQDIAGSIAHATMLASVGVLTEAERDDIIQGLNTIQTEIEAGQFNWRIDLEDVHMNIEAELTKRIGITGKKLHTGRSRNDQVATDIRLYLRDEIDSTLATLKQLQMGILTLAEQHTHTIMPGFTHLQTAQPVTFSHHLLAWFEMLLRDSERLQDCRKRTNRLPLGSAALAGTTYPINRAYTAQLLGFEAVCENSLDAVSDRDFAIEFNAAAALIMMHLSRMSEELILWTSAQFKFVQIPDRFCTGSSIMPQKKNPDVPELVRGKSGRVFGDLMSLLTLMKGQPLAYNKDNQEDKEPLFDAIDTIRGCLMAFADMIPALVPNIDIMREAALRGFSTATDLADYLVKKGVAFRDAHEIVGKAVALGVAEDKDLSELTLEQLQQFSNLITQDVFDKALTLEASVSARDHIGGTAPKQVKAAIERGYVRIENLYTPAIS</sequence>
<feature type="domain" description="Argininosuccinate lyase C-terminal" evidence="11">
    <location>
        <begin position="378"/>
        <end position="446"/>
    </location>
</feature>
<dbReference type="PANTHER" id="PTHR43814:SF1">
    <property type="entry name" value="ARGININOSUCCINATE LYASE"/>
    <property type="match status" value="1"/>
</dbReference>
<evidence type="ECO:0000256" key="1">
    <source>
        <dbReference type="ARBA" id="ARBA00000985"/>
    </source>
</evidence>
<comment type="subcellular location">
    <subcellularLocation>
        <location evidence="8">Cytoplasm</location>
    </subcellularLocation>
</comment>
<keyword evidence="7 8" id="KW-0456">Lyase</keyword>
<dbReference type="NCBIfam" id="TIGR00838">
    <property type="entry name" value="argH"/>
    <property type="match status" value="1"/>
</dbReference>
<dbReference type="Gene3D" id="1.10.40.30">
    <property type="entry name" value="Fumarase/aspartase (C-terminal domain)"/>
    <property type="match status" value="1"/>
</dbReference>
<evidence type="ECO:0000313" key="13">
    <source>
        <dbReference type="Proteomes" id="UP000242501"/>
    </source>
</evidence>
<dbReference type="GO" id="GO:0004056">
    <property type="term" value="F:argininosuccinate lyase activity"/>
    <property type="evidence" value="ECO:0007669"/>
    <property type="project" value="UniProtKB-UniRule"/>
</dbReference>
<dbReference type="InterPro" id="IPR029419">
    <property type="entry name" value="Arg_succ_lyase_C"/>
</dbReference>
<dbReference type="Gene3D" id="1.20.200.10">
    <property type="entry name" value="Fumarase/aspartase (Central domain)"/>
    <property type="match status" value="1"/>
</dbReference>
<evidence type="ECO:0000256" key="2">
    <source>
        <dbReference type="ARBA" id="ARBA00004941"/>
    </source>
</evidence>
<accession>A0A1G6HNH3</accession>
<evidence type="ECO:0000313" key="12">
    <source>
        <dbReference type="EMBL" id="SDB95792.1"/>
    </source>
</evidence>
<organism evidence="12 13">
    <name type="scientific">Acinetobacter boissieri</name>
    <dbReference type="NCBI Taxonomy" id="1219383"/>
    <lineage>
        <taxon>Bacteria</taxon>
        <taxon>Pseudomonadati</taxon>
        <taxon>Pseudomonadota</taxon>
        <taxon>Gammaproteobacteria</taxon>
        <taxon>Moraxellales</taxon>
        <taxon>Moraxellaceae</taxon>
        <taxon>Acinetobacter</taxon>
    </lineage>
</organism>
<dbReference type="PRINTS" id="PR00145">
    <property type="entry name" value="ARGSUCLYASE"/>
</dbReference>
<comment type="similarity">
    <text evidence="3">In the N-terminal section; belongs to the lyase 1 family. Argininosuccinate lyase subfamily.</text>
</comment>
<protein>
    <recommendedName>
        <fullName evidence="4 8">Argininosuccinate lyase</fullName>
        <shortName evidence="8">ASAL</shortName>
        <ecNumber evidence="4 8">4.3.2.1</ecNumber>
    </recommendedName>
    <alternativeName>
        <fullName evidence="8">Arginosuccinase</fullName>
    </alternativeName>
</protein>
<dbReference type="InterPro" id="IPR024083">
    <property type="entry name" value="Fumarase/histidase_N"/>
</dbReference>
<evidence type="ECO:0000256" key="5">
    <source>
        <dbReference type="ARBA" id="ARBA00022571"/>
    </source>
</evidence>
<dbReference type="PRINTS" id="PR00149">
    <property type="entry name" value="FUMRATELYASE"/>
</dbReference>
<comment type="pathway">
    <text evidence="2 8">Amino-acid biosynthesis; L-arginine biosynthesis; L-arginine from L-ornithine and carbamoyl phosphate: step 3/3.</text>
</comment>
<dbReference type="InterPro" id="IPR020557">
    <property type="entry name" value="Fumarate_lyase_CS"/>
</dbReference>
<dbReference type="Proteomes" id="UP000242501">
    <property type="component" value="Unassembled WGS sequence"/>
</dbReference>
<dbReference type="FunFam" id="1.10.275.10:FF:000002">
    <property type="entry name" value="Argininosuccinate lyase"/>
    <property type="match status" value="1"/>
</dbReference>
<name>A0A1G6HNH3_9GAMM</name>
<dbReference type="EC" id="4.3.2.1" evidence="4 8"/>
<dbReference type="SUPFAM" id="SSF48557">
    <property type="entry name" value="L-aspartase-like"/>
    <property type="match status" value="1"/>
</dbReference>
<comment type="catalytic activity">
    <reaction evidence="1 8">
        <text>2-(N(omega)-L-arginino)succinate = fumarate + L-arginine</text>
        <dbReference type="Rhea" id="RHEA:24020"/>
        <dbReference type="ChEBI" id="CHEBI:29806"/>
        <dbReference type="ChEBI" id="CHEBI:32682"/>
        <dbReference type="ChEBI" id="CHEBI:57472"/>
        <dbReference type="EC" id="4.3.2.1"/>
    </reaction>
</comment>
<evidence type="ECO:0000256" key="9">
    <source>
        <dbReference type="SAM" id="MobiDB-lite"/>
    </source>
</evidence>
<dbReference type="InterPro" id="IPR009049">
    <property type="entry name" value="Argininosuccinate_lyase"/>
</dbReference>
<dbReference type="HAMAP" id="MF_00006">
    <property type="entry name" value="Arg_succ_lyase"/>
    <property type="match status" value="1"/>
</dbReference>
<keyword evidence="8" id="KW-0963">Cytoplasm</keyword>
<proteinExistence type="inferred from homology"/>
<evidence type="ECO:0000259" key="11">
    <source>
        <dbReference type="Pfam" id="PF14698"/>
    </source>
</evidence>
<feature type="domain" description="Fumarate lyase N-terminal" evidence="10">
    <location>
        <begin position="21"/>
        <end position="315"/>
    </location>
</feature>
<keyword evidence="5 8" id="KW-0055">Arginine biosynthesis</keyword>
<dbReference type="Pfam" id="PF14698">
    <property type="entry name" value="ASL_C2"/>
    <property type="match status" value="1"/>
</dbReference>
<dbReference type="Gene3D" id="1.10.275.10">
    <property type="entry name" value="Fumarase/aspartase (N-terminal domain)"/>
    <property type="match status" value="1"/>
</dbReference>
<evidence type="ECO:0000256" key="4">
    <source>
        <dbReference type="ARBA" id="ARBA00012338"/>
    </source>
</evidence>
<dbReference type="GO" id="GO:0005829">
    <property type="term" value="C:cytosol"/>
    <property type="evidence" value="ECO:0007669"/>
    <property type="project" value="TreeGrafter"/>
</dbReference>
<dbReference type="FunFam" id="1.10.40.30:FF:000001">
    <property type="entry name" value="Argininosuccinate lyase"/>
    <property type="match status" value="1"/>
</dbReference>
<comment type="similarity">
    <text evidence="8">Belongs to the lyase 1 family. Argininosuccinate lyase subfamily.</text>
</comment>
<reference evidence="13" key="1">
    <citation type="submission" date="2016-09" db="EMBL/GenBank/DDBJ databases">
        <authorList>
            <person name="Varghese N."/>
            <person name="Submissions S."/>
        </authorList>
    </citation>
    <scope>NUCLEOTIDE SEQUENCE [LARGE SCALE GENOMIC DNA]</scope>
    <source>
        <strain evidence="13">ANC 4422</strain>
    </source>
</reference>
<evidence type="ECO:0000256" key="3">
    <source>
        <dbReference type="ARBA" id="ARBA00005552"/>
    </source>
</evidence>
<dbReference type="GO" id="GO:0042450">
    <property type="term" value="P:L-arginine biosynthetic process via ornithine"/>
    <property type="evidence" value="ECO:0007669"/>
    <property type="project" value="UniProtKB-UniRule"/>
</dbReference>
<dbReference type="RefSeq" id="WP_092748352.1">
    <property type="nucleotide sequence ID" value="NZ_FMYL01000006.1"/>
</dbReference>
<dbReference type="Pfam" id="PF00206">
    <property type="entry name" value="Lyase_1"/>
    <property type="match status" value="1"/>
</dbReference>
<feature type="compositionally biased region" description="Polar residues" evidence="9">
    <location>
        <begin position="1"/>
        <end position="16"/>
    </location>
</feature>
<keyword evidence="6 8" id="KW-0028">Amino-acid biosynthesis</keyword>
<dbReference type="PANTHER" id="PTHR43814">
    <property type="entry name" value="ARGININOSUCCINATE LYASE"/>
    <property type="match status" value="1"/>
</dbReference>
<dbReference type="UniPathway" id="UPA00068">
    <property type="reaction ID" value="UER00114"/>
</dbReference>
<dbReference type="CDD" id="cd01359">
    <property type="entry name" value="Argininosuccinate_lyase"/>
    <property type="match status" value="1"/>
</dbReference>
<dbReference type="EMBL" id="FMYL01000006">
    <property type="protein sequence ID" value="SDB95792.1"/>
    <property type="molecule type" value="Genomic_DNA"/>
</dbReference>
<dbReference type="InterPro" id="IPR008948">
    <property type="entry name" value="L-Aspartase-like"/>
</dbReference>
<evidence type="ECO:0000256" key="6">
    <source>
        <dbReference type="ARBA" id="ARBA00022605"/>
    </source>
</evidence>
<dbReference type="AlphaFoldDB" id="A0A1G6HNH3"/>
<dbReference type="OrthoDB" id="9769623at2"/>
<evidence type="ECO:0000259" key="10">
    <source>
        <dbReference type="Pfam" id="PF00206"/>
    </source>
</evidence>
<evidence type="ECO:0000256" key="8">
    <source>
        <dbReference type="HAMAP-Rule" id="MF_00006"/>
    </source>
</evidence>
<feature type="region of interest" description="Disordered" evidence="9">
    <location>
        <begin position="1"/>
        <end position="20"/>
    </location>
</feature>
<dbReference type="FunFam" id="1.20.200.10:FF:000015">
    <property type="entry name" value="argininosuccinate lyase isoform X2"/>
    <property type="match status" value="1"/>
</dbReference>
<dbReference type="PROSITE" id="PS00163">
    <property type="entry name" value="FUMARATE_LYASES"/>
    <property type="match status" value="1"/>
</dbReference>
<keyword evidence="13" id="KW-1185">Reference proteome</keyword>
<dbReference type="InterPro" id="IPR000362">
    <property type="entry name" value="Fumarate_lyase_fam"/>
</dbReference>